<dbReference type="Pfam" id="PF13378">
    <property type="entry name" value="MR_MLE_C"/>
    <property type="match status" value="1"/>
</dbReference>
<evidence type="ECO:0000256" key="5">
    <source>
        <dbReference type="ARBA" id="ARBA00023239"/>
    </source>
</evidence>
<organism evidence="9 10">
    <name type="scientific">Desmospora activa DSM 45169</name>
    <dbReference type="NCBI Taxonomy" id="1121389"/>
    <lineage>
        <taxon>Bacteria</taxon>
        <taxon>Bacillati</taxon>
        <taxon>Bacillota</taxon>
        <taxon>Bacilli</taxon>
        <taxon>Bacillales</taxon>
        <taxon>Thermoactinomycetaceae</taxon>
        <taxon>Desmospora</taxon>
    </lineage>
</organism>
<feature type="binding site" evidence="7">
    <location>
        <position position="239"/>
    </location>
    <ligand>
        <name>Mg(2+)</name>
        <dbReference type="ChEBI" id="CHEBI:18420"/>
    </ligand>
</feature>
<comment type="caution">
    <text evidence="9">The sequence shown here is derived from an EMBL/GenBank/DDBJ whole genome shotgun (WGS) entry which is preliminary data.</text>
</comment>
<keyword evidence="3 7" id="KW-0479">Metal-binding</keyword>
<evidence type="ECO:0000256" key="7">
    <source>
        <dbReference type="HAMAP-Rule" id="MF_01933"/>
    </source>
</evidence>
<protein>
    <recommendedName>
        <fullName evidence="6 7">o-succinylbenzoate synthase</fullName>
        <shortName evidence="7">OSB synthase</shortName>
        <shortName evidence="7">OSBS</shortName>
        <ecNumber evidence="6 7">4.2.1.113</ecNumber>
    </recommendedName>
    <alternativeName>
        <fullName evidence="7">4-(2'-carboxyphenyl)-4-oxybutyric acid synthase</fullName>
    </alternativeName>
    <alternativeName>
        <fullName evidence="7">o-succinylbenzoic acid synthase</fullName>
    </alternativeName>
</protein>
<keyword evidence="10" id="KW-1185">Reference proteome</keyword>
<feature type="binding site" evidence="7">
    <location>
        <position position="189"/>
    </location>
    <ligand>
        <name>Mg(2+)</name>
        <dbReference type="ChEBI" id="CHEBI:18420"/>
    </ligand>
</feature>
<dbReference type="HAMAP" id="MF_01933">
    <property type="entry name" value="MenC_2"/>
    <property type="match status" value="1"/>
</dbReference>
<dbReference type="InterPro" id="IPR029065">
    <property type="entry name" value="Enolase_C-like"/>
</dbReference>
<dbReference type="CDD" id="cd03317">
    <property type="entry name" value="NAAAR"/>
    <property type="match status" value="1"/>
</dbReference>
<dbReference type="UniPathway" id="UPA01057">
    <property type="reaction ID" value="UER00165"/>
</dbReference>
<dbReference type="NCBIfam" id="TIGR01928">
    <property type="entry name" value="menC_lowGC_arch"/>
    <property type="match status" value="1"/>
</dbReference>
<keyword evidence="4 7" id="KW-0460">Magnesium</keyword>
<evidence type="ECO:0000256" key="6">
    <source>
        <dbReference type="ARBA" id="ARBA00029491"/>
    </source>
</evidence>
<feature type="domain" description="Mandelate racemase/muconate lactonizing enzyme C-terminal" evidence="8">
    <location>
        <begin position="143"/>
        <end position="235"/>
    </location>
</feature>
<dbReference type="InterPro" id="IPR013342">
    <property type="entry name" value="Mandelate_racemase_C"/>
</dbReference>
<dbReference type="Proteomes" id="UP000241639">
    <property type="component" value="Unassembled WGS sequence"/>
</dbReference>
<dbReference type="InterPro" id="IPR010197">
    <property type="entry name" value="OSBS/NAAAR"/>
</dbReference>
<evidence type="ECO:0000313" key="9">
    <source>
        <dbReference type="EMBL" id="PTM57847.1"/>
    </source>
</evidence>
<dbReference type="GO" id="GO:0043748">
    <property type="term" value="F:O-succinylbenzoate synthase activity"/>
    <property type="evidence" value="ECO:0007669"/>
    <property type="project" value="UniProtKB-EC"/>
</dbReference>
<comment type="cofactor">
    <cofactor evidence="1 7">
        <name>a divalent metal cation</name>
        <dbReference type="ChEBI" id="CHEBI:60240"/>
    </cofactor>
</comment>
<dbReference type="PANTHER" id="PTHR48073:SF5">
    <property type="entry name" value="O-SUCCINYLBENZOATE SYNTHASE"/>
    <property type="match status" value="1"/>
</dbReference>
<keyword evidence="2 7" id="KW-0474">Menaquinone biosynthesis</keyword>
<proteinExistence type="inferred from homology"/>
<dbReference type="InterPro" id="IPR029017">
    <property type="entry name" value="Enolase-like_N"/>
</dbReference>
<evidence type="ECO:0000313" key="10">
    <source>
        <dbReference type="Proteomes" id="UP000241639"/>
    </source>
</evidence>
<dbReference type="InterPro" id="IPR013341">
    <property type="entry name" value="Mandelate_racemase_N_dom"/>
</dbReference>
<dbReference type="PANTHER" id="PTHR48073">
    <property type="entry name" value="O-SUCCINYLBENZOATE SYNTHASE-RELATED"/>
    <property type="match status" value="1"/>
</dbReference>
<dbReference type="Pfam" id="PF02746">
    <property type="entry name" value="MR_MLE_N"/>
    <property type="match status" value="1"/>
</dbReference>
<dbReference type="SUPFAM" id="SSF54826">
    <property type="entry name" value="Enolase N-terminal domain-like"/>
    <property type="match status" value="1"/>
</dbReference>
<comment type="pathway">
    <text evidence="7">Quinol/quinone metabolism; menaquinone biosynthesis.</text>
</comment>
<feature type="binding site" evidence="7">
    <location>
        <position position="214"/>
    </location>
    <ligand>
        <name>Mg(2+)</name>
        <dbReference type="ChEBI" id="CHEBI:18420"/>
    </ligand>
</feature>
<dbReference type="SUPFAM" id="SSF51604">
    <property type="entry name" value="Enolase C-terminal domain-like"/>
    <property type="match status" value="1"/>
</dbReference>
<feature type="active site" description="Proton donor" evidence="7">
    <location>
        <position position="164"/>
    </location>
</feature>
<reference evidence="9 10" key="1">
    <citation type="submission" date="2018-04" db="EMBL/GenBank/DDBJ databases">
        <title>Genomic Encyclopedia of Archaeal and Bacterial Type Strains, Phase II (KMG-II): from individual species to whole genera.</title>
        <authorList>
            <person name="Goeker M."/>
        </authorList>
    </citation>
    <scope>NUCLEOTIDE SEQUENCE [LARGE SCALE GENOMIC DNA]</scope>
    <source>
        <strain evidence="9 10">DSM 45169</strain>
    </source>
</reference>
<dbReference type="GO" id="GO:0016854">
    <property type="term" value="F:racemase and epimerase activity"/>
    <property type="evidence" value="ECO:0007669"/>
    <property type="project" value="UniProtKB-ARBA"/>
</dbReference>
<dbReference type="Gene3D" id="3.20.20.120">
    <property type="entry name" value="Enolase-like C-terminal domain"/>
    <property type="match status" value="1"/>
</dbReference>
<dbReference type="InterPro" id="IPR036849">
    <property type="entry name" value="Enolase-like_C_sf"/>
</dbReference>
<evidence type="ECO:0000256" key="4">
    <source>
        <dbReference type="ARBA" id="ARBA00022842"/>
    </source>
</evidence>
<dbReference type="RefSeq" id="WP_107724716.1">
    <property type="nucleotide sequence ID" value="NZ_PZZP01000001.1"/>
</dbReference>
<dbReference type="EC" id="4.2.1.113" evidence="6 7"/>
<dbReference type="SMART" id="SM00922">
    <property type="entry name" value="MR_MLE"/>
    <property type="match status" value="1"/>
</dbReference>
<dbReference type="InterPro" id="IPR047585">
    <property type="entry name" value="MenC"/>
</dbReference>
<dbReference type="UniPathway" id="UPA00079"/>
<dbReference type="EMBL" id="PZZP01000001">
    <property type="protein sequence ID" value="PTM57847.1"/>
    <property type="molecule type" value="Genomic_DNA"/>
</dbReference>
<dbReference type="Gene3D" id="3.30.390.10">
    <property type="entry name" value="Enolase-like, N-terminal domain"/>
    <property type="match status" value="1"/>
</dbReference>
<keyword evidence="5 7" id="KW-0456">Lyase</keyword>
<feature type="active site" description="Proton acceptor" evidence="7">
    <location>
        <position position="263"/>
    </location>
</feature>
<dbReference type="GO" id="GO:0009234">
    <property type="term" value="P:menaquinone biosynthetic process"/>
    <property type="evidence" value="ECO:0007669"/>
    <property type="project" value="UniProtKB-UniRule"/>
</dbReference>
<comment type="catalytic activity">
    <reaction evidence="7">
        <text>(1R,6R)-6-hydroxy-2-succinyl-cyclohexa-2,4-diene-1-carboxylate = 2-succinylbenzoate + H2O</text>
        <dbReference type="Rhea" id="RHEA:10196"/>
        <dbReference type="ChEBI" id="CHEBI:15377"/>
        <dbReference type="ChEBI" id="CHEBI:18325"/>
        <dbReference type="ChEBI" id="CHEBI:58689"/>
        <dbReference type="EC" id="4.2.1.113"/>
    </reaction>
</comment>
<comment type="similarity">
    <text evidence="7">Belongs to the mandelate racemase/muconate lactonizing enzyme family. MenC type 2 subfamily.</text>
</comment>
<comment type="function">
    <text evidence="7">Converts 2-succinyl-6-hydroxy-2,4-cyclohexadiene-1-carboxylate (SHCHC) to 2-succinylbenzoate (OSB).</text>
</comment>
<evidence type="ECO:0000256" key="3">
    <source>
        <dbReference type="ARBA" id="ARBA00022723"/>
    </source>
</evidence>
<dbReference type="SFLD" id="SFLDF00009">
    <property type="entry name" value="o-succinylbenzoate_synthase"/>
    <property type="match status" value="1"/>
</dbReference>
<accession>A0A2T4Z7I2</accession>
<evidence type="ECO:0000256" key="2">
    <source>
        <dbReference type="ARBA" id="ARBA00022428"/>
    </source>
</evidence>
<sequence>MKPERIQLHHIRMRLKQPFANSLTTVTERDLILVELVTAKGATGWGECVAFDSPWYTEETVQTAWHMMEDFLIPRLGGEPLTHPDEVAKRFVSVRGNRMAKAALEGAVWDAYAKESGLSLADALGGERKKIAAGVAVGAKSSLDAMLAEIQERVEDGYRRVKVKIGPGADVAIIAAIRERFPQLPLLADANSAYTLADIDRLKALDDFDLMMIEQPLAADDLVDHARLQREMTTPICLDESILSREDVRRALELGSCRVVNVKPGRVGGLTEARQIHHLCQQHGIPLWVGGMLESGIARAHNIALASLPHVTLPGDISASSRYWERDIIDPEVSIDAGFISVPTEPGIGFEVDQELIRHLCVRTSACRI</sequence>
<gene>
    <name evidence="7" type="primary">menC</name>
    <name evidence="9" type="ORF">C8J48_0411</name>
</gene>
<dbReference type="OrthoDB" id="9774531at2"/>
<name>A0A2T4Z7I2_9BACL</name>
<dbReference type="GO" id="GO:0000287">
    <property type="term" value="F:magnesium ion binding"/>
    <property type="evidence" value="ECO:0007669"/>
    <property type="project" value="UniProtKB-UniRule"/>
</dbReference>
<evidence type="ECO:0000259" key="8">
    <source>
        <dbReference type="SMART" id="SM00922"/>
    </source>
</evidence>
<evidence type="ECO:0000256" key="1">
    <source>
        <dbReference type="ARBA" id="ARBA00001968"/>
    </source>
</evidence>
<dbReference type="SFLD" id="SFLDG00180">
    <property type="entry name" value="muconate_cycloisomerase"/>
    <property type="match status" value="1"/>
</dbReference>
<dbReference type="SFLD" id="SFLDS00001">
    <property type="entry name" value="Enolase"/>
    <property type="match status" value="1"/>
</dbReference>
<comment type="pathway">
    <text evidence="7">Quinol/quinone metabolism; 1,4-dihydroxy-2-naphthoate biosynthesis; 1,4-dihydroxy-2-naphthoate from chorismate: step 4/7.</text>
</comment>
<dbReference type="AlphaFoldDB" id="A0A2T4Z7I2"/>